<dbReference type="KEGG" id="emc:129346542"/>
<dbReference type="RefSeq" id="XP_054859858.1">
    <property type="nucleotide sequence ID" value="XM_055003883.1"/>
</dbReference>
<reference evidence="3" key="1">
    <citation type="submission" date="2025-08" db="UniProtKB">
        <authorList>
            <consortium name="RefSeq"/>
        </authorList>
    </citation>
    <scope>IDENTIFICATION</scope>
    <source>
        <tissue evidence="3">Blood</tissue>
    </source>
</reference>
<evidence type="ECO:0000313" key="3">
    <source>
        <dbReference type="RefSeq" id="XP_054859858.1"/>
    </source>
</evidence>
<sequence length="534" mass="59061">MTLSPCSNYTPQDFVKRSLPWWLPAVEEWKTDILSSAAILVHCSNPEWGQEDEEEEPGGRAIIVFFLSPAAIQQPDVGALENQAVEDACRDAGSPKVEQNGVLLDPADYPGHCAFLGSLLAVPNNWMEITADFLSDAFRKVLAEMQCLDSYVSLAIEDYLIHYLSRHRGELRGAGSFPNAAVFLACSITKKVITKLCHASERIDSDSLPERDSRGVEIMHEDSPNQETRIYDVFRAWGPVAYEGALVTASEVVEVIEEVLEEFSAFLEHRIPVSSDLSFGDCRRNQPEPRRSPPHYSRRPFPFQEVRVPIYTLEAHAEKVAIALLQMMKRSFDQMMTSAAIRQSLFFESQLIDLILANFRPFEDLWDMLRQIQPSPPSAAADIGEWQGTPPGEDGPRAFSAQGSEDAAAAGEASPSEPAPPLGDVDGRAAPTPLEEILLYSTPSVSLDETSSVISMSPTLDSEDAFWVQESIRQVRKGLSNIIVGQSKNRNLSHGQIPAFHSPSPFMDSGQICAHVTRKATPAWLFFPGCWDPS</sequence>
<dbReference type="GeneID" id="129346542"/>
<organism evidence="2 3">
    <name type="scientific">Eublepharis macularius</name>
    <name type="common">Leopard gecko</name>
    <name type="synonym">Cyrtodactylus macularius</name>
    <dbReference type="NCBI Taxonomy" id="481883"/>
    <lineage>
        <taxon>Eukaryota</taxon>
        <taxon>Metazoa</taxon>
        <taxon>Chordata</taxon>
        <taxon>Craniata</taxon>
        <taxon>Vertebrata</taxon>
        <taxon>Euteleostomi</taxon>
        <taxon>Lepidosauria</taxon>
        <taxon>Squamata</taxon>
        <taxon>Bifurcata</taxon>
        <taxon>Gekkota</taxon>
        <taxon>Eublepharidae</taxon>
        <taxon>Eublepharinae</taxon>
        <taxon>Eublepharis</taxon>
    </lineage>
</organism>
<gene>
    <name evidence="3" type="primary">LOC129346542</name>
</gene>
<name>A0AA97KNQ6_EUBMA</name>
<keyword evidence="2" id="KW-1185">Reference proteome</keyword>
<accession>A0AA97KNQ6</accession>
<feature type="compositionally biased region" description="Low complexity" evidence="1">
    <location>
        <begin position="398"/>
        <end position="416"/>
    </location>
</feature>
<dbReference type="Proteomes" id="UP001190640">
    <property type="component" value="Chromosome 19"/>
</dbReference>
<dbReference type="AlphaFoldDB" id="A0AA97KNQ6"/>
<feature type="region of interest" description="Disordered" evidence="1">
    <location>
        <begin position="376"/>
        <end position="428"/>
    </location>
</feature>
<evidence type="ECO:0000313" key="2">
    <source>
        <dbReference type="Proteomes" id="UP001190640"/>
    </source>
</evidence>
<proteinExistence type="predicted"/>
<evidence type="ECO:0000256" key="1">
    <source>
        <dbReference type="SAM" id="MobiDB-lite"/>
    </source>
</evidence>
<protein>
    <submittedName>
        <fullName evidence="3">Uncharacterized protein LOC129346542</fullName>
    </submittedName>
</protein>